<dbReference type="EMBL" id="VSRR010020095">
    <property type="protein sequence ID" value="MPC62828.1"/>
    <property type="molecule type" value="Genomic_DNA"/>
</dbReference>
<feature type="compositionally biased region" description="Basic and acidic residues" evidence="1">
    <location>
        <begin position="28"/>
        <end position="63"/>
    </location>
</feature>
<keyword evidence="3" id="KW-1185">Reference proteome</keyword>
<sequence>MVLGETRLQHQLLNERRQQQEQLVWGGREGEKEGRREAGSNGRGEEGSGGRFERVRCEVREKD</sequence>
<name>A0A5B7H0W6_PORTR</name>
<dbReference type="AlphaFoldDB" id="A0A5B7H0W6"/>
<dbReference type="Proteomes" id="UP000324222">
    <property type="component" value="Unassembled WGS sequence"/>
</dbReference>
<protein>
    <submittedName>
        <fullName evidence="2">Uncharacterized protein</fullName>
    </submittedName>
</protein>
<evidence type="ECO:0000256" key="1">
    <source>
        <dbReference type="SAM" id="MobiDB-lite"/>
    </source>
</evidence>
<evidence type="ECO:0000313" key="3">
    <source>
        <dbReference type="Proteomes" id="UP000324222"/>
    </source>
</evidence>
<gene>
    <name evidence="2" type="ORF">E2C01_056918</name>
</gene>
<accession>A0A5B7H0W6</accession>
<comment type="caution">
    <text evidence="2">The sequence shown here is derived from an EMBL/GenBank/DDBJ whole genome shotgun (WGS) entry which is preliminary data.</text>
</comment>
<feature type="region of interest" description="Disordered" evidence="1">
    <location>
        <begin position="1"/>
        <end position="63"/>
    </location>
</feature>
<organism evidence="2 3">
    <name type="scientific">Portunus trituberculatus</name>
    <name type="common">Swimming crab</name>
    <name type="synonym">Neptunus trituberculatus</name>
    <dbReference type="NCBI Taxonomy" id="210409"/>
    <lineage>
        <taxon>Eukaryota</taxon>
        <taxon>Metazoa</taxon>
        <taxon>Ecdysozoa</taxon>
        <taxon>Arthropoda</taxon>
        <taxon>Crustacea</taxon>
        <taxon>Multicrustacea</taxon>
        <taxon>Malacostraca</taxon>
        <taxon>Eumalacostraca</taxon>
        <taxon>Eucarida</taxon>
        <taxon>Decapoda</taxon>
        <taxon>Pleocyemata</taxon>
        <taxon>Brachyura</taxon>
        <taxon>Eubrachyura</taxon>
        <taxon>Portunoidea</taxon>
        <taxon>Portunidae</taxon>
        <taxon>Portuninae</taxon>
        <taxon>Portunus</taxon>
    </lineage>
</organism>
<evidence type="ECO:0000313" key="2">
    <source>
        <dbReference type="EMBL" id="MPC62828.1"/>
    </source>
</evidence>
<proteinExistence type="predicted"/>
<reference evidence="2 3" key="1">
    <citation type="submission" date="2019-05" db="EMBL/GenBank/DDBJ databases">
        <title>Another draft genome of Portunus trituberculatus and its Hox gene families provides insights of decapod evolution.</title>
        <authorList>
            <person name="Jeong J.-H."/>
            <person name="Song I."/>
            <person name="Kim S."/>
            <person name="Choi T."/>
            <person name="Kim D."/>
            <person name="Ryu S."/>
            <person name="Kim W."/>
        </authorList>
    </citation>
    <scope>NUCLEOTIDE SEQUENCE [LARGE SCALE GENOMIC DNA]</scope>
    <source>
        <tissue evidence="2">Muscle</tissue>
    </source>
</reference>